<feature type="transmembrane region" description="Helical" evidence="6">
    <location>
        <begin position="357"/>
        <end position="378"/>
    </location>
</feature>
<evidence type="ECO:0000256" key="3">
    <source>
        <dbReference type="ARBA" id="ARBA00022692"/>
    </source>
</evidence>
<evidence type="ECO:0000256" key="5">
    <source>
        <dbReference type="ARBA" id="ARBA00023136"/>
    </source>
</evidence>
<protein>
    <submittedName>
        <fullName evidence="8">MFS transporter</fullName>
    </submittedName>
</protein>
<organism evidence="8 9">
    <name type="scientific">Pseudohoeflea coraliihabitans</name>
    <dbReference type="NCBI Taxonomy" id="2860393"/>
    <lineage>
        <taxon>Bacteria</taxon>
        <taxon>Pseudomonadati</taxon>
        <taxon>Pseudomonadota</taxon>
        <taxon>Alphaproteobacteria</taxon>
        <taxon>Hyphomicrobiales</taxon>
        <taxon>Rhizobiaceae</taxon>
        <taxon>Pseudohoeflea</taxon>
    </lineage>
</organism>
<feature type="transmembrane region" description="Helical" evidence="6">
    <location>
        <begin position="99"/>
        <end position="119"/>
    </location>
</feature>
<feature type="transmembrane region" description="Helical" evidence="6">
    <location>
        <begin position="42"/>
        <end position="63"/>
    </location>
</feature>
<feature type="transmembrane region" description="Helical" evidence="6">
    <location>
        <begin position="293"/>
        <end position="312"/>
    </location>
</feature>
<dbReference type="PROSITE" id="PS50850">
    <property type="entry name" value="MFS"/>
    <property type="match status" value="1"/>
</dbReference>
<feature type="transmembrane region" description="Helical" evidence="6">
    <location>
        <begin position="200"/>
        <end position="224"/>
    </location>
</feature>
<feature type="transmembrane region" description="Helical" evidence="6">
    <location>
        <begin position="70"/>
        <end position="93"/>
    </location>
</feature>
<feature type="transmembrane region" description="Helical" evidence="6">
    <location>
        <begin position="332"/>
        <end position="351"/>
    </location>
</feature>
<keyword evidence="3 6" id="KW-0812">Transmembrane</keyword>
<dbReference type="PANTHER" id="PTHR43124:SF10">
    <property type="entry name" value="PURINE EFFLUX PUMP PBUE"/>
    <property type="match status" value="1"/>
</dbReference>
<feature type="transmembrane region" description="Helical" evidence="6">
    <location>
        <begin position="126"/>
        <end position="146"/>
    </location>
</feature>
<evidence type="ECO:0000256" key="2">
    <source>
        <dbReference type="ARBA" id="ARBA00022475"/>
    </source>
</evidence>
<evidence type="ECO:0000256" key="4">
    <source>
        <dbReference type="ARBA" id="ARBA00022989"/>
    </source>
</evidence>
<proteinExistence type="predicted"/>
<dbReference type="RefSeq" id="WP_219157934.1">
    <property type="nucleotide sequence ID" value="NZ_JAHWQX010000001.1"/>
</dbReference>
<evidence type="ECO:0000313" key="9">
    <source>
        <dbReference type="Proteomes" id="UP001430804"/>
    </source>
</evidence>
<gene>
    <name evidence="8" type="ORF">KY465_02105</name>
</gene>
<evidence type="ECO:0000256" key="6">
    <source>
        <dbReference type="SAM" id="Phobius"/>
    </source>
</evidence>
<dbReference type="Pfam" id="PF07690">
    <property type="entry name" value="MFS_1"/>
    <property type="match status" value="1"/>
</dbReference>
<dbReference type="EMBL" id="JAHWQX010000001">
    <property type="protein sequence ID" value="MBW3096066.1"/>
    <property type="molecule type" value="Genomic_DNA"/>
</dbReference>
<comment type="caution">
    <text evidence="8">The sequence shown here is derived from an EMBL/GenBank/DDBJ whole genome shotgun (WGS) entry which is preliminary data.</text>
</comment>
<evidence type="ECO:0000259" key="7">
    <source>
        <dbReference type="PROSITE" id="PS50850"/>
    </source>
</evidence>
<feature type="transmembrane region" description="Helical" evidence="6">
    <location>
        <begin position="7"/>
        <end position="30"/>
    </location>
</feature>
<dbReference type="PANTHER" id="PTHR43124">
    <property type="entry name" value="PURINE EFFLUX PUMP PBUE"/>
    <property type="match status" value="1"/>
</dbReference>
<dbReference type="CDD" id="cd17324">
    <property type="entry name" value="MFS_NepI_like"/>
    <property type="match status" value="1"/>
</dbReference>
<keyword evidence="9" id="KW-1185">Reference proteome</keyword>
<comment type="subcellular location">
    <subcellularLocation>
        <location evidence="1">Cell membrane</location>
        <topology evidence="1">Multi-pass membrane protein</topology>
    </subcellularLocation>
</comment>
<feature type="transmembrane region" description="Helical" evidence="6">
    <location>
        <begin position="236"/>
        <end position="255"/>
    </location>
</feature>
<keyword evidence="5 6" id="KW-0472">Membrane</keyword>
<feature type="domain" description="Major facilitator superfamily (MFS) profile" evidence="7">
    <location>
        <begin position="4"/>
        <end position="382"/>
    </location>
</feature>
<reference evidence="8" key="1">
    <citation type="submission" date="2021-07" db="EMBL/GenBank/DDBJ databases">
        <title>Pseudohoeflea marina sp. nov. a polyhydroxyalcanoate-producing bacterium.</title>
        <authorList>
            <person name="Zheng W."/>
            <person name="Yu S."/>
            <person name="Huang Y."/>
        </authorList>
    </citation>
    <scope>NUCLEOTIDE SEQUENCE</scope>
    <source>
        <strain evidence="8">DP4N28-3</strain>
    </source>
</reference>
<feature type="transmembrane region" description="Helical" evidence="6">
    <location>
        <begin position="267"/>
        <end position="287"/>
    </location>
</feature>
<name>A0ABS6WJE7_9HYPH</name>
<keyword evidence="2" id="KW-1003">Cell membrane</keyword>
<dbReference type="InterPro" id="IPR050189">
    <property type="entry name" value="MFS_Efflux_Transporters"/>
</dbReference>
<accession>A0ABS6WJE7</accession>
<dbReference type="Proteomes" id="UP001430804">
    <property type="component" value="Unassembled WGS sequence"/>
</dbReference>
<evidence type="ECO:0000313" key="8">
    <source>
        <dbReference type="EMBL" id="MBW3096066.1"/>
    </source>
</evidence>
<dbReference type="InterPro" id="IPR011701">
    <property type="entry name" value="MFS"/>
</dbReference>
<feature type="transmembrane region" description="Helical" evidence="6">
    <location>
        <begin position="158"/>
        <end position="179"/>
    </location>
</feature>
<keyword evidence="4 6" id="KW-1133">Transmembrane helix</keyword>
<evidence type="ECO:0000256" key="1">
    <source>
        <dbReference type="ARBA" id="ARBA00004651"/>
    </source>
</evidence>
<sequence length="392" mass="40132">MDRRISVIGLGAFAVSTIAFVFAGLLPLIASDIGVSVSQAGYLATAYATAYAVLTPVMTALGGRFNRRHVLAAALALFIAGTVLTAVSTTIVMLVLAQIVTGMAAGLFSATGLAVAVTLSAPQRRAAAISIVVAGTTLAVAVGAPLGSLVAHLLGWRMAFAAIAAMALSCLIILWLQLPKTLHGARVPLRERLAVVRRPGIARLLSTTFCTVSGAFAVVVYIGPIAIEGVHFAPDVLPFVLLAYGIGSISGNIISGRVADRIGARRVVIAALALSIGVALALAMVVAFLPPRVAQPVLLVLLFLWGLIGWAYSPAQTTRVVTAAPEAAHLSLALQMSITYLAIATGTFLGGRVLDSAPIAVLGLVAAVLAGLALVLVVTERRPVPGLAPVRL</sequence>
<dbReference type="InterPro" id="IPR020846">
    <property type="entry name" value="MFS_dom"/>
</dbReference>